<dbReference type="SMART" id="SM00220">
    <property type="entry name" value="S_TKc"/>
    <property type="match status" value="1"/>
</dbReference>
<evidence type="ECO:0000259" key="20">
    <source>
        <dbReference type="PROSITE" id="PS50011"/>
    </source>
</evidence>
<dbReference type="GO" id="GO:0005886">
    <property type="term" value="C:plasma membrane"/>
    <property type="evidence" value="ECO:0007669"/>
    <property type="project" value="TreeGrafter"/>
</dbReference>
<keyword evidence="8" id="KW-0547">Nucleotide-binding</keyword>
<dbReference type="GO" id="GO:0005524">
    <property type="term" value="F:ATP binding"/>
    <property type="evidence" value="ECO:0007669"/>
    <property type="project" value="UniProtKB-KW"/>
</dbReference>
<evidence type="ECO:0000256" key="9">
    <source>
        <dbReference type="ARBA" id="ARBA00022777"/>
    </source>
</evidence>
<evidence type="ECO:0000256" key="13">
    <source>
        <dbReference type="ARBA" id="ARBA00023157"/>
    </source>
</evidence>
<feature type="chain" id="PRO_5015157423" evidence="19">
    <location>
        <begin position="25"/>
        <end position="680"/>
    </location>
</feature>
<dbReference type="InterPro" id="IPR049883">
    <property type="entry name" value="NOTCH1_EGF-like"/>
</dbReference>
<dbReference type="InterPro" id="IPR008271">
    <property type="entry name" value="Ser/Thr_kinase_AS"/>
</dbReference>
<keyword evidence="6 19" id="KW-0732">Signal</keyword>
<evidence type="ECO:0000256" key="2">
    <source>
        <dbReference type="ARBA" id="ARBA00022527"/>
    </source>
</evidence>
<comment type="caution">
    <text evidence="16">Lacks conserved residue(s) required for the propagation of feature annotation.</text>
</comment>
<dbReference type="GO" id="GO:0004674">
    <property type="term" value="F:protein serine/threonine kinase activity"/>
    <property type="evidence" value="ECO:0007669"/>
    <property type="project" value="UniProtKB-KW"/>
</dbReference>
<keyword evidence="2" id="KW-0723">Serine/threonine-protein kinase</keyword>
<dbReference type="PANTHER" id="PTHR27005">
    <property type="entry name" value="WALL-ASSOCIATED RECEPTOR KINASE-LIKE 21"/>
    <property type="match status" value="1"/>
</dbReference>
<dbReference type="InterPro" id="IPR000719">
    <property type="entry name" value="Prot_kinase_dom"/>
</dbReference>
<dbReference type="PANTHER" id="PTHR27005:SF283">
    <property type="entry name" value="OS02G0633066 PROTEIN"/>
    <property type="match status" value="1"/>
</dbReference>
<evidence type="ECO:0000256" key="3">
    <source>
        <dbReference type="ARBA" id="ARBA00022536"/>
    </source>
</evidence>
<feature type="region of interest" description="Disordered" evidence="17">
    <location>
        <begin position="54"/>
        <end position="77"/>
    </location>
</feature>
<dbReference type="InterPro" id="IPR045274">
    <property type="entry name" value="WAK-like"/>
</dbReference>
<dbReference type="CDD" id="cd00054">
    <property type="entry name" value="EGF_CA"/>
    <property type="match status" value="1"/>
</dbReference>
<evidence type="ECO:0000313" key="22">
    <source>
        <dbReference type="EMBL" id="PON71389.1"/>
    </source>
</evidence>
<evidence type="ECO:0000256" key="11">
    <source>
        <dbReference type="ARBA" id="ARBA00022989"/>
    </source>
</evidence>
<dbReference type="Proteomes" id="UP000237000">
    <property type="component" value="Unassembled WGS sequence"/>
</dbReference>
<name>A0A2P5DDN1_TREOI</name>
<dbReference type="Pfam" id="PF07645">
    <property type="entry name" value="EGF_CA"/>
    <property type="match status" value="1"/>
</dbReference>
<dbReference type="PROSITE" id="PS50011">
    <property type="entry name" value="PROTEIN_KINASE_DOM"/>
    <property type="match status" value="1"/>
</dbReference>
<accession>A0A2P5DDN1</accession>
<evidence type="ECO:0000256" key="18">
    <source>
        <dbReference type="SAM" id="Phobius"/>
    </source>
</evidence>
<protein>
    <submittedName>
        <fullName evidence="22">Wall-associated receptor kinase</fullName>
    </submittedName>
</protein>
<evidence type="ECO:0000256" key="5">
    <source>
        <dbReference type="ARBA" id="ARBA00022692"/>
    </source>
</evidence>
<keyword evidence="22" id="KW-0675">Receptor</keyword>
<dbReference type="SUPFAM" id="SSF56112">
    <property type="entry name" value="Protein kinase-like (PK-like)"/>
    <property type="match status" value="1"/>
</dbReference>
<organism evidence="22 23">
    <name type="scientific">Trema orientale</name>
    <name type="common">Charcoal tree</name>
    <name type="synonym">Celtis orientalis</name>
    <dbReference type="NCBI Taxonomy" id="63057"/>
    <lineage>
        <taxon>Eukaryota</taxon>
        <taxon>Viridiplantae</taxon>
        <taxon>Streptophyta</taxon>
        <taxon>Embryophyta</taxon>
        <taxon>Tracheophyta</taxon>
        <taxon>Spermatophyta</taxon>
        <taxon>Magnoliopsida</taxon>
        <taxon>eudicotyledons</taxon>
        <taxon>Gunneridae</taxon>
        <taxon>Pentapetalae</taxon>
        <taxon>rosids</taxon>
        <taxon>fabids</taxon>
        <taxon>Rosales</taxon>
        <taxon>Cannabaceae</taxon>
        <taxon>Trema</taxon>
    </lineage>
</organism>
<keyword evidence="3 16" id="KW-0245">EGF-like domain</keyword>
<keyword evidence="11 18" id="KW-1133">Transmembrane helix</keyword>
<keyword evidence="23" id="KW-1185">Reference proteome</keyword>
<keyword evidence="9 22" id="KW-0418">Kinase</keyword>
<dbReference type="EMBL" id="JXTC01000277">
    <property type="protein sequence ID" value="PON71389.1"/>
    <property type="molecule type" value="Genomic_DNA"/>
</dbReference>
<evidence type="ECO:0000256" key="19">
    <source>
        <dbReference type="SAM" id="SignalP"/>
    </source>
</evidence>
<comment type="catalytic activity">
    <reaction evidence="14">
        <text>L-seryl-[protein] + ATP = O-phospho-L-seryl-[protein] + ADP + H(+)</text>
        <dbReference type="Rhea" id="RHEA:17989"/>
        <dbReference type="Rhea" id="RHEA-COMP:9863"/>
        <dbReference type="Rhea" id="RHEA-COMP:11604"/>
        <dbReference type="ChEBI" id="CHEBI:15378"/>
        <dbReference type="ChEBI" id="CHEBI:29999"/>
        <dbReference type="ChEBI" id="CHEBI:30616"/>
        <dbReference type="ChEBI" id="CHEBI:83421"/>
        <dbReference type="ChEBI" id="CHEBI:456216"/>
    </reaction>
</comment>
<dbReference type="InParanoid" id="A0A2P5DDN1"/>
<evidence type="ECO:0000256" key="4">
    <source>
        <dbReference type="ARBA" id="ARBA00022679"/>
    </source>
</evidence>
<dbReference type="SMART" id="SM00181">
    <property type="entry name" value="EGF"/>
    <property type="match status" value="2"/>
</dbReference>
<dbReference type="SMART" id="SM00179">
    <property type="entry name" value="EGF_CA"/>
    <property type="match status" value="1"/>
</dbReference>
<dbReference type="FunFam" id="2.10.25.10:FF:000038">
    <property type="entry name" value="Fibrillin 2"/>
    <property type="match status" value="1"/>
</dbReference>
<dbReference type="PROSITE" id="PS00108">
    <property type="entry name" value="PROTEIN_KINASE_ST"/>
    <property type="match status" value="1"/>
</dbReference>
<dbReference type="PROSITE" id="PS01187">
    <property type="entry name" value="EGF_CA"/>
    <property type="match status" value="1"/>
</dbReference>
<dbReference type="AlphaFoldDB" id="A0A2P5DDN1"/>
<dbReference type="InterPro" id="IPR000152">
    <property type="entry name" value="EGF-type_Asp/Asn_hydroxyl_site"/>
</dbReference>
<dbReference type="InterPro" id="IPR000742">
    <property type="entry name" value="EGF"/>
</dbReference>
<evidence type="ECO:0000256" key="7">
    <source>
        <dbReference type="ARBA" id="ARBA00022737"/>
    </source>
</evidence>
<feature type="domain" description="EGF-like" evidence="21">
    <location>
        <begin position="294"/>
        <end position="327"/>
    </location>
</feature>
<comment type="caution">
    <text evidence="22">The sequence shown here is derived from an EMBL/GenBank/DDBJ whole genome shotgun (WGS) entry which is preliminary data.</text>
</comment>
<evidence type="ECO:0000256" key="12">
    <source>
        <dbReference type="ARBA" id="ARBA00023136"/>
    </source>
</evidence>
<dbReference type="PROSITE" id="PS00010">
    <property type="entry name" value="ASX_HYDROXYL"/>
    <property type="match status" value="1"/>
</dbReference>
<keyword evidence="13" id="KW-1015">Disulfide bond</keyword>
<keyword evidence="4" id="KW-0808">Transferase</keyword>
<dbReference type="SUPFAM" id="SSF57196">
    <property type="entry name" value="EGF/Laminin"/>
    <property type="match status" value="1"/>
</dbReference>
<dbReference type="GO" id="GO:0007166">
    <property type="term" value="P:cell surface receptor signaling pathway"/>
    <property type="evidence" value="ECO:0007669"/>
    <property type="project" value="InterPro"/>
</dbReference>
<dbReference type="Gene3D" id="3.30.200.20">
    <property type="entry name" value="Phosphorylase Kinase, domain 1"/>
    <property type="match status" value="1"/>
</dbReference>
<dbReference type="InterPro" id="IPR001881">
    <property type="entry name" value="EGF-like_Ca-bd_dom"/>
</dbReference>
<feature type="signal peptide" evidence="19">
    <location>
        <begin position="1"/>
        <end position="24"/>
    </location>
</feature>
<feature type="domain" description="Protein kinase" evidence="20">
    <location>
        <begin position="421"/>
        <end position="680"/>
    </location>
</feature>
<dbReference type="InterPro" id="IPR018097">
    <property type="entry name" value="EGF_Ca-bd_CS"/>
</dbReference>
<dbReference type="PROSITE" id="PS50026">
    <property type="entry name" value="EGF_3"/>
    <property type="match status" value="1"/>
</dbReference>
<evidence type="ECO:0000256" key="8">
    <source>
        <dbReference type="ARBA" id="ARBA00022741"/>
    </source>
</evidence>
<evidence type="ECO:0000256" key="6">
    <source>
        <dbReference type="ARBA" id="ARBA00022729"/>
    </source>
</evidence>
<dbReference type="Pfam" id="PF00069">
    <property type="entry name" value="Pkinase"/>
    <property type="match status" value="1"/>
</dbReference>
<keyword evidence="5 18" id="KW-0812">Transmembrane</keyword>
<dbReference type="OrthoDB" id="10045365at2759"/>
<evidence type="ECO:0000256" key="14">
    <source>
        <dbReference type="ARBA" id="ARBA00047558"/>
    </source>
</evidence>
<proteinExistence type="predicted"/>
<dbReference type="GO" id="GO:0005509">
    <property type="term" value="F:calcium ion binding"/>
    <property type="evidence" value="ECO:0007669"/>
    <property type="project" value="InterPro"/>
</dbReference>
<dbReference type="FunFam" id="3.30.200.20:FF:000043">
    <property type="entry name" value="Wall-associated receptor kinase 2"/>
    <property type="match status" value="1"/>
</dbReference>
<evidence type="ECO:0000259" key="21">
    <source>
        <dbReference type="PROSITE" id="PS50026"/>
    </source>
</evidence>
<dbReference type="InterPro" id="IPR011009">
    <property type="entry name" value="Kinase-like_dom_sf"/>
</dbReference>
<feature type="transmembrane region" description="Helical" evidence="18">
    <location>
        <begin position="341"/>
        <end position="367"/>
    </location>
</feature>
<dbReference type="Gene3D" id="1.10.510.10">
    <property type="entry name" value="Transferase(Phosphotransferase) domain 1"/>
    <property type="match status" value="1"/>
</dbReference>
<reference evidence="23" key="1">
    <citation type="submission" date="2016-06" db="EMBL/GenBank/DDBJ databases">
        <title>Parallel loss of symbiosis genes in relatives of nitrogen-fixing non-legume Parasponia.</title>
        <authorList>
            <person name="Van Velzen R."/>
            <person name="Holmer R."/>
            <person name="Bu F."/>
            <person name="Rutten L."/>
            <person name="Van Zeijl A."/>
            <person name="Liu W."/>
            <person name="Santuari L."/>
            <person name="Cao Q."/>
            <person name="Sharma T."/>
            <person name="Shen D."/>
            <person name="Roswanjaya Y."/>
            <person name="Wardhani T."/>
            <person name="Kalhor M.S."/>
            <person name="Jansen J."/>
            <person name="Van den Hoogen J."/>
            <person name="Gungor B."/>
            <person name="Hartog M."/>
            <person name="Hontelez J."/>
            <person name="Verver J."/>
            <person name="Yang W.-C."/>
            <person name="Schijlen E."/>
            <person name="Repin R."/>
            <person name="Schilthuizen M."/>
            <person name="Schranz E."/>
            <person name="Heidstra R."/>
            <person name="Miyata K."/>
            <person name="Fedorova E."/>
            <person name="Kohlen W."/>
            <person name="Bisseling T."/>
            <person name="Smit S."/>
            <person name="Geurts R."/>
        </authorList>
    </citation>
    <scope>NUCLEOTIDE SEQUENCE [LARGE SCALE GENOMIC DNA]</scope>
    <source>
        <strain evidence="23">cv. RG33-2</strain>
    </source>
</reference>
<sequence>MSKTELVITIMIMWTTVMIVVAAASNNAVAIPQTDRSNCQTKCGNVLKNCTGTSTTTTTTTSTHHKTTSSWKNDNDDDDEYDDYTNSPYFPFSNIRNKLFGVGCSAYMSVDGLDGNYSTFFKAGCFSKCSDLESLSDKVTNLSSCSGKACCKISLQQSVPAYKMSVFLSPKKVNYTDVDGRPFVTSNCSYSLVMEEGSSAGFNFSKFPLNGGGGGGGEEDDHNEAGFTVPTVLEWAIPGRQYCAKEKLMNKTHYACKENSNCVDVSVDIASPGYYCECSKGYEGNPYVHNGSRDINECETNVNDCSYRCTNTIGSYTCHCPVGRKGDGRRNGSSKGCDIDLLFVMKIVAVIGASFILLLAASILVILRHKKRKQTYLEKLNFRLNGGILLKKLLSGQEGYPSTDGTKIFKAKELEAATNNFDEDRVIGRGGCGTVYKGTLSDGRVVAIKKSKVIDRKQIDQFINEVVVLLHVSNRNVVKLLGCCLETESPLLVYEFISNGTLSDHIHAAAGCGLTWQMRLRIAAETAGVLAYLHSAACFPIIHRDVKSTNILLDDNDQGQLTTLVQGTIGYLDPEYLQSGQLTEKSDVYSFGVVLVELLTGEKVLSFDDPDGDGYVVSYFLDALKEDKVLSVLDPCLVISGNEDDIEQLKEAAKLAKRCLRVKREKRPTYHEGSSDRARG</sequence>
<evidence type="ECO:0000256" key="15">
    <source>
        <dbReference type="ARBA" id="ARBA00047951"/>
    </source>
</evidence>
<evidence type="ECO:0000256" key="10">
    <source>
        <dbReference type="ARBA" id="ARBA00022840"/>
    </source>
</evidence>
<dbReference type="Gene3D" id="2.10.25.10">
    <property type="entry name" value="Laminin"/>
    <property type="match status" value="1"/>
</dbReference>
<keyword evidence="10" id="KW-0067">ATP-binding</keyword>
<keyword evidence="12 18" id="KW-0472">Membrane</keyword>
<evidence type="ECO:0000313" key="23">
    <source>
        <dbReference type="Proteomes" id="UP000237000"/>
    </source>
</evidence>
<evidence type="ECO:0000256" key="1">
    <source>
        <dbReference type="ARBA" id="ARBA00004479"/>
    </source>
</evidence>
<gene>
    <name evidence="22" type="primary">TorWAK20</name>
    <name evidence="22" type="ORF">TorRG33x02_254560</name>
</gene>
<keyword evidence="7" id="KW-0677">Repeat</keyword>
<evidence type="ECO:0000256" key="16">
    <source>
        <dbReference type="PROSITE-ProRule" id="PRU00076"/>
    </source>
</evidence>
<comment type="catalytic activity">
    <reaction evidence="15">
        <text>L-threonyl-[protein] + ATP = O-phospho-L-threonyl-[protein] + ADP + H(+)</text>
        <dbReference type="Rhea" id="RHEA:46608"/>
        <dbReference type="Rhea" id="RHEA-COMP:11060"/>
        <dbReference type="Rhea" id="RHEA-COMP:11605"/>
        <dbReference type="ChEBI" id="CHEBI:15378"/>
        <dbReference type="ChEBI" id="CHEBI:30013"/>
        <dbReference type="ChEBI" id="CHEBI:30616"/>
        <dbReference type="ChEBI" id="CHEBI:61977"/>
        <dbReference type="ChEBI" id="CHEBI:456216"/>
    </reaction>
</comment>
<evidence type="ECO:0000256" key="17">
    <source>
        <dbReference type="SAM" id="MobiDB-lite"/>
    </source>
</evidence>
<comment type="subcellular location">
    <subcellularLocation>
        <location evidence="1">Membrane</location>
        <topology evidence="1">Single-pass type I membrane protein</topology>
    </subcellularLocation>
</comment>